<comment type="caution">
    <text evidence="2">The sequence shown here is derived from an EMBL/GenBank/DDBJ whole genome shotgun (WGS) entry which is preliminary data.</text>
</comment>
<sequence length="732" mass="81733">MRRMIVGAKKALHRDKRQSHAPQIEAAQPDQSQYNPTVFNLSISAGLPGGYVCWDQAQCGLCSRFLNRWFILDMFTSKFVNLGKTTDLLAWTQEGGRCALCNYIALSFVQEIGGELPPDANFIVRWDTKDTAIRGGRKDEISSFVFELSWGFPQQRARSVRLNCFTYEDQEFGHYVITRPANPNASSPAAFSKAKTWISECVEGHVQYQQASTSSSEMPSRLLEISLEENGDYSIRLHESNDEAASYIALSYIWGGPQACRTLTSNIEEHMQRIDSKKLPRTIMDAVRCTNNLDLKYLWVDSLCIIQDSPEDKAKEIGRMSIIYKNSYVTLSAAKATSCEKRFLEPRSTPEDLLRSSFKLEILTPKDPVALNEWIEKYRINSDFTNYVPGFEIEEVFKISPWNDPDAWNDVPSSIWLAATPLGTDNAVDLLTAGDIADEPISKRGWCLQESWLPPRMLIYGSAQLLWKCNAGVQSDGGIAGPSSGWDIRTSYRTDENGEMVYEDGTKVTKSGKESIFAQLWRNIVQESSQRALTVPADKLNALAGIVQDLQAQTGDENLAGLWKSRLIAELSWHQETTLPTLWSTARTCPSWSWIKTDGPISFSSAENSNATIIGANIARHEFLPDGRLEVEGGIKMKAPMGTLPISQSIPHFKFPTPNSSRLAFTNAIFPDGGLTNPEFESVHVNGKTLVSAPPDMRFLELSWGKRDGHQNIADESRGLVLVPVKNLGRSD</sequence>
<evidence type="ECO:0000259" key="1">
    <source>
        <dbReference type="Pfam" id="PF06985"/>
    </source>
</evidence>
<reference evidence="2 3" key="1">
    <citation type="submission" date="2018-05" db="EMBL/GenBank/DDBJ databases">
        <title>Genome sequencing and assembly of the regulated plant pathogen Lachnellula willkommii and related sister species for the development of diagnostic species identification markers.</title>
        <authorList>
            <person name="Giroux E."/>
            <person name="Bilodeau G."/>
        </authorList>
    </citation>
    <scope>NUCLEOTIDE SEQUENCE [LARGE SCALE GENOMIC DNA]</scope>
    <source>
        <strain evidence="2 3">CBS 268.59</strain>
    </source>
</reference>
<gene>
    <name evidence="2" type="ORF">LSUE1_G009236</name>
</gene>
<keyword evidence="3" id="KW-1185">Reference proteome</keyword>
<feature type="domain" description="Heterokaryon incompatibility" evidence="1">
    <location>
        <begin position="247"/>
        <end position="450"/>
    </location>
</feature>
<proteinExistence type="predicted"/>
<evidence type="ECO:0000313" key="3">
    <source>
        <dbReference type="Proteomes" id="UP000469558"/>
    </source>
</evidence>
<dbReference type="PANTHER" id="PTHR33112:SF16">
    <property type="entry name" value="HETEROKARYON INCOMPATIBILITY DOMAIN-CONTAINING PROTEIN"/>
    <property type="match status" value="1"/>
</dbReference>
<feature type="non-terminal residue" evidence="2">
    <location>
        <position position="732"/>
    </location>
</feature>
<protein>
    <recommendedName>
        <fullName evidence="1">Heterokaryon incompatibility domain-containing protein</fullName>
    </recommendedName>
</protein>
<dbReference type="Pfam" id="PF06985">
    <property type="entry name" value="HET"/>
    <property type="match status" value="1"/>
</dbReference>
<dbReference type="AlphaFoldDB" id="A0A8T9BTX0"/>
<accession>A0A8T9BTX0</accession>
<dbReference type="OrthoDB" id="3504905at2759"/>
<name>A0A8T9BTX0_9HELO</name>
<evidence type="ECO:0000313" key="2">
    <source>
        <dbReference type="EMBL" id="TVY62268.1"/>
    </source>
</evidence>
<organism evidence="2 3">
    <name type="scientific">Lachnellula suecica</name>
    <dbReference type="NCBI Taxonomy" id="602035"/>
    <lineage>
        <taxon>Eukaryota</taxon>
        <taxon>Fungi</taxon>
        <taxon>Dikarya</taxon>
        <taxon>Ascomycota</taxon>
        <taxon>Pezizomycotina</taxon>
        <taxon>Leotiomycetes</taxon>
        <taxon>Helotiales</taxon>
        <taxon>Lachnaceae</taxon>
        <taxon>Lachnellula</taxon>
    </lineage>
</organism>
<dbReference type="InterPro" id="IPR010730">
    <property type="entry name" value="HET"/>
</dbReference>
<dbReference type="PANTHER" id="PTHR33112">
    <property type="entry name" value="DOMAIN PROTEIN, PUTATIVE-RELATED"/>
    <property type="match status" value="1"/>
</dbReference>
<dbReference type="Proteomes" id="UP000469558">
    <property type="component" value="Unassembled WGS sequence"/>
</dbReference>
<dbReference type="EMBL" id="QGMK01002026">
    <property type="protein sequence ID" value="TVY62268.1"/>
    <property type="molecule type" value="Genomic_DNA"/>
</dbReference>